<evidence type="ECO:0000313" key="1">
    <source>
        <dbReference type="EMBL" id="KAJ2814215.1"/>
    </source>
</evidence>
<accession>A0ACC1LSE9</accession>
<gene>
    <name evidence="1" type="ORF">H4S07_000013</name>
</gene>
<protein>
    <submittedName>
        <fullName evidence="1">Uncharacterized protein</fullName>
    </submittedName>
</protein>
<proteinExistence type="predicted"/>
<sequence length="704" mass="78156">MTDSGSNAPKPAGPKPPKKRIRLIQTSSDLSADSAPQNVAVHEPQSDGDAMDTQLVEPSDSSSESAFLPVATPGAPPRRLLKMPSSAISSSPSRIHGKELRVGRSDWLGLSSDHAILVDKSLAIMGIMDNGADIMAAIAPRRSGKTTFLTMMAEFLSARSTWSADDREKLFSEYNLYTQHPKFFKDHFAKYSVIRLDLSNSEHVKLGLMVGVFDVALQAMGSGLNNVSLYQAHTGAWNPNMDDNPFDTAFNLTAADVKGLVDQHVDFYASNESEDVRKSCKTEIMLYCFENFDGYCYGSKSFIFNTICVVKFLNSIKRRTSVSQLPHECMHYWASTGNMAMINCLRTDDAARFIEYSGTLVREYAMRHSYRYGDQSLTGVLLAKLKLVDLDTGLNELENLQGTDLPFDLDAAKVATVAGMCTRESLTDDIFTWSSGGYSVESVFRLLYQAGYLTPLTPNRVGIPNHDVFEAFVELSEKIYNKSGLPGKFSDHTLERLGLGQGNLIAFAHYLDEIVLQQPPVSSTDMKEKVYHLYMHALLAPLIGVGGFEIDHESQAEGGRMDIRIKPSCSNASEVRPYIILELKHLSDVRKTRLEEAMADENLSLVADSALAKCQEAMLQIRQRYQPASIHRAKGSTMFLLIGVTFWRYRFSLIAHQLFSTKTHASRVTWVRKPFTEEDISGQFANGVQFSIDDGNLVASNILK</sequence>
<comment type="caution">
    <text evidence="1">The sequence shown here is derived from an EMBL/GenBank/DDBJ whole genome shotgun (WGS) entry which is preliminary data.</text>
</comment>
<evidence type="ECO:0000313" key="2">
    <source>
        <dbReference type="Proteomes" id="UP001140096"/>
    </source>
</evidence>
<dbReference type="Proteomes" id="UP001140096">
    <property type="component" value="Unassembled WGS sequence"/>
</dbReference>
<reference evidence="1" key="1">
    <citation type="submission" date="2022-07" db="EMBL/GenBank/DDBJ databases">
        <title>Phylogenomic reconstructions and comparative analyses of Kickxellomycotina fungi.</title>
        <authorList>
            <person name="Reynolds N.K."/>
            <person name="Stajich J.E."/>
            <person name="Barry K."/>
            <person name="Grigoriev I.V."/>
            <person name="Crous P."/>
            <person name="Smith M.E."/>
        </authorList>
    </citation>
    <scope>NUCLEOTIDE SEQUENCE</scope>
    <source>
        <strain evidence="1">CBS 102833</strain>
    </source>
</reference>
<name>A0ACC1LSE9_9FUNG</name>
<keyword evidence="2" id="KW-1185">Reference proteome</keyword>
<organism evidence="1 2">
    <name type="scientific">Coemansia furcata</name>
    <dbReference type="NCBI Taxonomy" id="417177"/>
    <lineage>
        <taxon>Eukaryota</taxon>
        <taxon>Fungi</taxon>
        <taxon>Fungi incertae sedis</taxon>
        <taxon>Zoopagomycota</taxon>
        <taxon>Kickxellomycotina</taxon>
        <taxon>Kickxellomycetes</taxon>
        <taxon>Kickxellales</taxon>
        <taxon>Kickxellaceae</taxon>
        <taxon>Coemansia</taxon>
    </lineage>
</organism>
<dbReference type="EMBL" id="JANBUP010000001">
    <property type="protein sequence ID" value="KAJ2814215.1"/>
    <property type="molecule type" value="Genomic_DNA"/>
</dbReference>